<keyword evidence="2" id="KW-1185">Reference proteome</keyword>
<dbReference type="Proteomes" id="UP000682417">
    <property type="component" value="Segment"/>
</dbReference>
<proteinExistence type="predicted"/>
<evidence type="ECO:0000313" key="1">
    <source>
        <dbReference type="EMBL" id="DAD52403.1"/>
    </source>
</evidence>
<dbReference type="KEGG" id="vg:80397164"/>
<gene>
    <name evidence="1" type="primary">SRR5466725_4_3</name>
</gene>
<evidence type="ECO:0000313" key="2">
    <source>
        <dbReference type="Proteomes" id="UP000682417"/>
    </source>
</evidence>
<dbReference type="RefSeq" id="YP_010768933.1">
    <property type="nucleotide sequence ID" value="NC_073831.1"/>
</dbReference>
<name>A0A8S5L4E3_9VIRU</name>
<organism evidence="1 2">
    <name type="scientific">ssRNA phage SRR5466725_4</name>
    <dbReference type="NCBI Taxonomy" id="2786423"/>
    <lineage>
        <taxon>Viruses</taxon>
        <taxon>Riboviria</taxon>
        <taxon>Orthornavirae</taxon>
        <taxon>Lenarviricota</taxon>
        <taxon>Leviviricetes</taxon>
        <taxon>Norzivirales</taxon>
        <taxon>Atkinsviridae</taxon>
        <taxon>Alkesdovirus</taxon>
        <taxon>Alkesdovirus pelenecus</taxon>
        <taxon>Rainacovirus pelenecus</taxon>
    </lineage>
</organism>
<protein>
    <submittedName>
        <fullName evidence="1">Uncharacterized protein</fullName>
    </submittedName>
</protein>
<accession>A0A8S5L4E3</accession>
<sequence length="120" mass="13447">MNSSLIFRDELGRFAAKPVVREHTKVVNPLGASATIWEKLPYDFTSVKELVPSEYCYAVVSLEYWAQQGQIGGYDPKARAFDFSNLTGLQHFKLGEATAECELQDCKTCLAIRSLYYGAI</sequence>
<reference evidence="1" key="1">
    <citation type="submission" date="2020-09" db="EMBL/GenBank/DDBJ databases">
        <title>Leviviricetes taxonomy.</title>
        <authorList>
            <person name="Stockdale S.R."/>
            <person name="Callanan J."/>
            <person name="Adriaenssens E.M."/>
            <person name="Kuhn J.H."/>
            <person name="Rumnieks J."/>
            <person name="Shkoporov A."/>
            <person name="Draper L.A."/>
            <person name="Ross P."/>
            <person name="Hill C."/>
        </authorList>
    </citation>
    <scope>NUCLEOTIDE SEQUENCE</scope>
</reference>
<dbReference type="GeneID" id="80397164"/>
<dbReference type="EMBL" id="BK014093">
    <property type="protein sequence ID" value="DAD52403.1"/>
    <property type="molecule type" value="Genomic_RNA"/>
</dbReference>